<organism evidence="1 2">
    <name type="scientific">Brachionus calyciflorus</name>
    <dbReference type="NCBI Taxonomy" id="104777"/>
    <lineage>
        <taxon>Eukaryota</taxon>
        <taxon>Metazoa</taxon>
        <taxon>Spiralia</taxon>
        <taxon>Gnathifera</taxon>
        <taxon>Rotifera</taxon>
        <taxon>Eurotatoria</taxon>
        <taxon>Monogononta</taxon>
        <taxon>Pseudotrocha</taxon>
        <taxon>Ploima</taxon>
        <taxon>Brachionidae</taxon>
        <taxon>Brachionus</taxon>
    </lineage>
</organism>
<accession>A0A814QBK2</accession>
<keyword evidence="2" id="KW-1185">Reference proteome</keyword>
<evidence type="ECO:0000313" key="2">
    <source>
        <dbReference type="Proteomes" id="UP000663879"/>
    </source>
</evidence>
<dbReference type="AlphaFoldDB" id="A0A814QBK2"/>
<gene>
    <name evidence="1" type="ORF">OXX778_LOCUS21890</name>
</gene>
<proteinExistence type="predicted"/>
<sequence length="150" mass="17157">MNPQFDLIIKKKKNQLNDSLNDIDEDFKDSLSFVQNPIVLPGTSYISINKIPKIKVPTKKNIISDDSKSDITSSEPSIRLDKIKENSLSFSNKNSSRSKSLSEILKEINRKKRQVFELIQVFDNETEPDSFIDSNFNHTKTSNTEMINCS</sequence>
<dbReference type="Proteomes" id="UP000663879">
    <property type="component" value="Unassembled WGS sequence"/>
</dbReference>
<reference evidence="1" key="1">
    <citation type="submission" date="2021-02" db="EMBL/GenBank/DDBJ databases">
        <authorList>
            <person name="Nowell W R."/>
        </authorList>
    </citation>
    <scope>NUCLEOTIDE SEQUENCE</scope>
    <source>
        <strain evidence="1">Ploen Becks lab</strain>
    </source>
</reference>
<protein>
    <submittedName>
        <fullName evidence="1">Uncharacterized protein</fullName>
    </submittedName>
</protein>
<comment type="caution">
    <text evidence="1">The sequence shown here is derived from an EMBL/GenBank/DDBJ whole genome shotgun (WGS) entry which is preliminary data.</text>
</comment>
<dbReference type="EMBL" id="CAJNOC010008570">
    <property type="protein sequence ID" value="CAF1117287.1"/>
    <property type="molecule type" value="Genomic_DNA"/>
</dbReference>
<evidence type="ECO:0000313" key="1">
    <source>
        <dbReference type="EMBL" id="CAF1117287.1"/>
    </source>
</evidence>
<name>A0A814QBK2_9BILA</name>